<accession>W3WYE1</accession>
<dbReference type="HOGENOM" id="CLU_1917785_0_0_1"/>
<proteinExistence type="predicted"/>
<dbReference type="RefSeq" id="XP_007836740.1">
    <property type="nucleotide sequence ID" value="XM_007838549.1"/>
</dbReference>
<dbReference type="EMBL" id="KI912115">
    <property type="protein sequence ID" value="ETS77906.1"/>
    <property type="molecule type" value="Genomic_DNA"/>
</dbReference>
<keyword evidence="1" id="KW-0812">Transmembrane</keyword>
<keyword evidence="1" id="KW-0472">Membrane</keyword>
<protein>
    <submittedName>
        <fullName evidence="2">Uncharacterized protein</fullName>
    </submittedName>
</protein>
<reference evidence="3" key="1">
    <citation type="journal article" date="2015" name="BMC Genomics">
        <title>Genomic and transcriptomic analysis of the endophytic fungus Pestalotiopsis fici reveals its lifestyle and high potential for synthesis of natural products.</title>
        <authorList>
            <person name="Wang X."/>
            <person name="Zhang X."/>
            <person name="Liu L."/>
            <person name="Xiang M."/>
            <person name="Wang W."/>
            <person name="Sun X."/>
            <person name="Che Y."/>
            <person name="Guo L."/>
            <person name="Liu G."/>
            <person name="Guo L."/>
            <person name="Wang C."/>
            <person name="Yin W.B."/>
            <person name="Stadler M."/>
            <person name="Zhang X."/>
            <person name="Liu X."/>
        </authorList>
    </citation>
    <scope>NUCLEOTIDE SEQUENCE [LARGE SCALE GENOMIC DNA]</scope>
    <source>
        <strain evidence="3">W106-1 / CGMCC3.15140</strain>
    </source>
</reference>
<evidence type="ECO:0000313" key="3">
    <source>
        <dbReference type="Proteomes" id="UP000030651"/>
    </source>
</evidence>
<evidence type="ECO:0000256" key="1">
    <source>
        <dbReference type="SAM" id="Phobius"/>
    </source>
</evidence>
<feature type="transmembrane region" description="Helical" evidence="1">
    <location>
        <begin position="61"/>
        <end position="83"/>
    </location>
</feature>
<name>W3WYE1_PESFW</name>
<organism evidence="2 3">
    <name type="scientific">Pestalotiopsis fici (strain W106-1 / CGMCC3.15140)</name>
    <dbReference type="NCBI Taxonomy" id="1229662"/>
    <lineage>
        <taxon>Eukaryota</taxon>
        <taxon>Fungi</taxon>
        <taxon>Dikarya</taxon>
        <taxon>Ascomycota</taxon>
        <taxon>Pezizomycotina</taxon>
        <taxon>Sordariomycetes</taxon>
        <taxon>Xylariomycetidae</taxon>
        <taxon>Amphisphaeriales</taxon>
        <taxon>Sporocadaceae</taxon>
        <taxon>Pestalotiopsis</taxon>
    </lineage>
</organism>
<dbReference type="GeneID" id="19274981"/>
<dbReference type="AlphaFoldDB" id="W3WYE1"/>
<dbReference type="InParanoid" id="W3WYE1"/>
<keyword evidence="3" id="KW-1185">Reference proteome</keyword>
<sequence>MNPVSTPPSAQVLHHIILHGQTNSRSSEASTLGGVRTWFNPAGMYYEDNKWTTERAIQIEFYTILAVIIFSLILGCITSCKIMHCFSPSHWVRFRAAEIDAQMQEAYKAAKDREIAKAQEEKQTGIRSGKYR</sequence>
<evidence type="ECO:0000313" key="2">
    <source>
        <dbReference type="EMBL" id="ETS77906.1"/>
    </source>
</evidence>
<dbReference type="OrthoDB" id="10513045at2759"/>
<dbReference type="KEGG" id="pfy:PFICI_09968"/>
<gene>
    <name evidence="2" type="ORF">PFICI_09968</name>
</gene>
<keyword evidence="1" id="KW-1133">Transmembrane helix</keyword>
<dbReference type="Proteomes" id="UP000030651">
    <property type="component" value="Unassembled WGS sequence"/>
</dbReference>